<dbReference type="Pfam" id="PF04828">
    <property type="entry name" value="GFA"/>
    <property type="match status" value="1"/>
</dbReference>
<keyword evidence="3" id="KW-0862">Zinc</keyword>
<evidence type="ECO:0000256" key="4">
    <source>
        <dbReference type="ARBA" id="ARBA00023239"/>
    </source>
</evidence>
<dbReference type="PANTHER" id="PTHR33337">
    <property type="entry name" value="GFA DOMAIN-CONTAINING PROTEIN"/>
    <property type="match status" value="1"/>
</dbReference>
<dbReference type="EMBL" id="JADEXP010000397">
    <property type="protein sequence ID" value="MBE9070242.1"/>
    <property type="molecule type" value="Genomic_DNA"/>
</dbReference>
<evidence type="ECO:0000313" key="7">
    <source>
        <dbReference type="Proteomes" id="UP000615026"/>
    </source>
</evidence>
<keyword evidence="4" id="KW-0456">Lyase</keyword>
<dbReference type="SUPFAM" id="SSF51316">
    <property type="entry name" value="Mss4-like"/>
    <property type="match status" value="1"/>
</dbReference>
<dbReference type="AlphaFoldDB" id="A0A928ZZD7"/>
<evidence type="ECO:0000259" key="5">
    <source>
        <dbReference type="PROSITE" id="PS51891"/>
    </source>
</evidence>
<dbReference type="InterPro" id="IPR006913">
    <property type="entry name" value="CENP-V/GFA"/>
</dbReference>
<name>A0A928ZZD7_LEPEC</name>
<feature type="domain" description="CENP-V/GFA" evidence="5">
    <location>
        <begin position="6"/>
        <end position="106"/>
    </location>
</feature>
<comment type="caution">
    <text evidence="6">The sequence shown here is derived from an EMBL/GenBank/DDBJ whole genome shotgun (WGS) entry which is preliminary data.</text>
</comment>
<evidence type="ECO:0000313" key="6">
    <source>
        <dbReference type="EMBL" id="MBE9070242.1"/>
    </source>
</evidence>
<proteinExistence type="inferred from homology"/>
<dbReference type="GO" id="GO:0046872">
    <property type="term" value="F:metal ion binding"/>
    <property type="evidence" value="ECO:0007669"/>
    <property type="project" value="UniProtKB-KW"/>
</dbReference>
<dbReference type="Proteomes" id="UP000615026">
    <property type="component" value="Unassembled WGS sequence"/>
</dbReference>
<reference evidence="6" key="1">
    <citation type="submission" date="2020-10" db="EMBL/GenBank/DDBJ databases">
        <authorList>
            <person name="Castelo-Branco R."/>
            <person name="Eusebio N."/>
            <person name="Adriana R."/>
            <person name="Vieira A."/>
            <person name="Brugerolle De Fraissinette N."/>
            <person name="Rezende De Castro R."/>
            <person name="Schneider M.P."/>
            <person name="Vasconcelos V."/>
            <person name="Leao P.N."/>
        </authorList>
    </citation>
    <scope>NUCLEOTIDE SEQUENCE</scope>
    <source>
        <strain evidence="6">LEGE 11479</strain>
    </source>
</reference>
<dbReference type="PROSITE" id="PS51257">
    <property type="entry name" value="PROKAR_LIPOPROTEIN"/>
    <property type="match status" value="1"/>
</dbReference>
<keyword evidence="2" id="KW-0479">Metal-binding</keyword>
<dbReference type="PROSITE" id="PS51891">
    <property type="entry name" value="CENP_V_GFA"/>
    <property type="match status" value="1"/>
</dbReference>
<comment type="similarity">
    <text evidence="1">Belongs to the Gfa family.</text>
</comment>
<evidence type="ECO:0000256" key="1">
    <source>
        <dbReference type="ARBA" id="ARBA00005495"/>
    </source>
</evidence>
<dbReference type="PANTHER" id="PTHR33337:SF40">
    <property type="entry name" value="CENP-V_GFA DOMAIN-CONTAINING PROTEIN-RELATED"/>
    <property type="match status" value="1"/>
</dbReference>
<dbReference type="Gene3D" id="3.90.1590.10">
    <property type="entry name" value="glutathione-dependent formaldehyde- activating enzyme (gfa)"/>
    <property type="match status" value="1"/>
</dbReference>
<keyword evidence="7" id="KW-1185">Reference proteome</keyword>
<sequence>MTDLMGKGSCLCGAVHFTVNTMNTSVGACHCQMCRKWTGGPFMAIDCGIDVTFEGEDNIAAFGSSEWAERGFCKLCGSHLFYRLKQNHQYFMAAGLFDDDTKLIFDHQVFIDQKPAFYCFANKTQDMTEAEVFAQFSGA</sequence>
<evidence type="ECO:0000256" key="3">
    <source>
        <dbReference type="ARBA" id="ARBA00022833"/>
    </source>
</evidence>
<protein>
    <submittedName>
        <fullName evidence="6">GFA family protein</fullName>
    </submittedName>
</protein>
<dbReference type="GO" id="GO:0016846">
    <property type="term" value="F:carbon-sulfur lyase activity"/>
    <property type="evidence" value="ECO:0007669"/>
    <property type="project" value="InterPro"/>
</dbReference>
<evidence type="ECO:0000256" key="2">
    <source>
        <dbReference type="ARBA" id="ARBA00022723"/>
    </source>
</evidence>
<accession>A0A928ZZD7</accession>
<dbReference type="InterPro" id="IPR011057">
    <property type="entry name" value="Mss4-like_sf"/>
</dbReference>
<dbReference type="RefSeq" id="WP_193996123.1">
    <property type="nucleotide sequence ID" value="NZ_JADEXP010000397.1"/>
</dbReference>
<gene>
    <name evidence="6" type="ORF">IQ260_26730</name>
</gene>
<organism evidence="6 7">
    <name type="scientific">Leptolyngbya cf. ectocarpi LEGE 11479</name>
    <dbReference type="NCBI Taxonomy" id="1828722"/>
    <lineage>
        <taxon>Bacteria</taxon>
        <taxon>Bacillati</taxon>
        <taxon>Cyanobacteriota</taxon>
        <taxon>Cyanophyceae</taxon>
        <taxon>Leptolyngbyales</taxon>
        <taxon>Leptolyngbyaceae</taxon>
        <taxon>Leptolyngbya group</taxon>
        <taxon>Leptolyngbya</taxon>
    </lineage>
</organism>